<evidence type="ECO:0000313" key="5">
    <source>
        <dbReference type="Proteomes" id="UP000600774"/>
    </source>
</evidence>
<dbReference type="InterPro" id="IPR014774">
    <property type="entry name" value="KaiC-like_dom"/>
</dbReference>
<reference evidence="4" key="1">
    <citation type="journal article" date="2020" name="bioRxiv">
        <title>A rank-normalized archaeal taxonomy based on genome phylogeny resolves widespread incomplete and uneven classifications.</title>
        <authorList>
            <person name="Rinke C."/>
            <person name="Chuvochina M."/>
            <person name="Mussig A.J."/>
            <person name="Chaumeil P.-A."/>
            <person name="Waite D.W."/>
            <person name="Whitman W.B."/>
            <person name="Parks D.H."/>
            <person name="Hugenholtz P."/>
        </authorList>
    </citation>
    <scope>NUCLEOTIDE SEQUENCE</scope>
    <source>
        <strain evidence="4">UBA8876</strain>
    </source>
</reference>
<dbReference type="EMBL" id="DUJU01000158">
    <property type="protein sequence ID" value="HIH95136.1"/>
    <property type="molecule type" value="Genomic_DNA"/>
</dbReference>
<evidence type="ECO:0000256" key="1">
    <source>
        <dbReference type="ARBA" id="ARBA00022741"/>
    </source>
</evidence>
<organism evidence="4 5">
    <name type="scientific">Methanosarcina acetivorans</name>
    <dbReference type="NCBI Taxonomy" id="2214"/>
    <lineage>
        <taxon>Archaea</taxon>
        <taxon>Methanobacteriati</taxon>
        <taxon>Methanobacteriota</taxon>
        <taxon>Stenosarchaea group</taxon>
        <taxon>Methanomicrobia</taxon>
        <taxon>Methanosarcinales</taxon>
        <taxon>Methanosarcinaceae</taxon>
        <taxon>Methanosarcina</taxon>
    </lineage>
</organism>
<dbReference type="GeneID" id="1472127"/>
<evidence type="ECO:0000259" key="3">
    <source>
        <dbReference type="Pfam" id="PF06745"/>
    </source>
</evidence>
<proteinExistence type="predicted"/>
<comment type="caution">
    <text evidence="4">The sequence shown here is derived from an EMBL/GenBank/DDBJ whole genome shotgun (WGS) entry which is preliminary data.</text>
</comment>
<keyword evidence="2" id="KW-0067">ATP-binding</keyword>
<dbReference type="PANTHER" id="PTHR43637">
    <property type="entry name" value="UPF0273 PROTEIN TM_0370"/>
    <property type="match status" value="1"/>
</dbReference>
<protein>
    <recommendedName>
        <fullName evidence="3">KaiC-like domain-containing protein</fullName>
    </recommendedName>
</protein>
<dbReference type="GO" id="GO:0005524">
    <property type="term" value="F:ATP binding"/>
    <property type="evidence" value="ECO:0007669"/>
    <property type="project" value="UniProtKB-KW"/>
</dbReference>
<dbReference type="RefSeq" id="WP_011020293.1">
    <property type="nucleotide sequence ID" value="NZ_DUJU01000158.1"/>
</dbReference>
<feature type="domain" description="KaiC-like" evidence="3">
    <location>
        <begin position="1"/>
        <end position="159"/>
    </location>
</feature>
<dbReference type="PANTHER" id="PTHR43637:SF2">
    <property type="entry name" value="PROTEIN GVPD 1"/>
    <property type="match status" value="1"/>
</dbReference>
<gene>
    <name evidence="4" type="ORF">HA338_14320</name>
</gene>
<dbReference type="Proteomes" id="UP000600774">
    <property type="component" value="Unassembled WGS sequence"/>
</dbReference>
<accession>A0A832WAU2</accession>
<name>A0A832WAU2_9EURY</name>
<dbReference type="Pfam" id="PF06745">
    <property type="entry name" value="ATPase"/>
    <property type="match status" value="1"/>
</dbReference>
<dbReference type="AlphaFoldDB" id="A0A832WAU2"/>
<evidence type="ECO:0000256" key="2">
    <source>
        <dbReference type="ARBA" id="ARBA00022840"/>
    </source>
</evidence>
<keyword evidence="1" id="KW-0547">Nucleotide-binding</keyword>
<dbReference type="InterPro" id="IPR027417">
    <property type="entry name" value="P-loop_NTPase"/>
</dbReference>
<dbReference type="SUPFAM" id="SSF52540">
    <property type="entry name" value="P-loop containing nucleoside triphosphate hydrolases"/>
    <property type="match status" value="1"/>
</dbReference>
<dbReference type="Gene3D" id="3.40.50.300">
    <property type="entry name" value="P-loop containing nucleotide triphosphate hydrolases"/>
    <property type="match status" value="1"/>
</dbReference>
<sequence>MDLEPIINSGLLTVEDVFRNRIQKTLSSCRLGKGLEVVEKDKVGTVRDPTENVDVVVLDSPGALTRIRNCAEGEALNKFDAIYSILAKYGCTSLYFMDGRAHQHHQGFADYIVLGKIELKLEEDAANGKILHVLSITKMRGMELPDKKLFFELTPSGIRDR</sequence>
<evidence type="ECO:0000313" key="4">
    <source>
        <dbReference type="EMBL" id="HIH95136.1"/>
    </source>
</evidence>